<reference evidence="1 2" key="1">
    <citation type="journal article" date="2016" name="Nat. Commun.">
        <title>Thousands of microbial genomes shed light on interconnected biogeochemical processes in an aquifer system.</title>
        <authorList>
            <person name="Anantharaman K."/>
            <person name="Brown C.T."/>
            <person name="Hug L.A."/>
            <person name="Sharon I."/>
            <person name="Castelle C.J."/>
            <person name="Probst A.J."/>
            <person name="Thomas B.C."/>
            <person name="Singh A."/>
            <person name="Wilkins M.J."/>
            <person name="Karaoz U."/>
            <person name="Brodie E.L."/>
            <person name="Williams K.H."/>
            <person name="Hubbard S.S."/>
            <person name="Banfield J.F."/>
        </authorList>
    </citation>
    <scope>NUCLEOTIDE SEQUENCE [LARGE SCALE GENOMIC DNA]</scope>
</reference>
<name>A0A1F7YFR8_9BACT</name>
<dbReference type="AlphaFoldDB" id="A0A1F7YFR8"/>
<evidence type="ECO:0000313" key="2">
    <source>
        <dbReference type="Proteomes" id="UP000178851"/>
    </source>
</evidence>
<comment type="caution">
    <text evidence="1">The sequence shown here is derived from an EMBL/GenBank/DDBJ whole genome shotgun (WGS) entry which is preliminary data.</text>
</comment>
<accession>A0A1F7YFR8</accession>
<evidence type="ECO:0000313" key="1">
    <source>
        <dbReference type="EMBL" id="OGM26167.1"/>
    </source>
</evidence>
<gene>
    <name evidence="1" type="ORF">A2627_03960</name>
</gene>
<sequence length="191" mass="20585">MENKSKQLAIVLAVTAIIVSVLVAVKFSAKQQQMGSLAPTPAGTQNKAQDKATMMLEEGQAVSLKLQAKGLKINAMAVRLVLNYTGSLDFKFKDEDSKKEGVQVKTSANLLGKGWVYPINKITIDDKNKTAVLELAVVNLDPAGYVGQNEDLLATIEYTSAKGEVPSFKFDPAQTKLIAKSGEEISLDLLE</sequence>
<proteinExistence type="predicted"/>
<protein>
    <recommendedName>
        <fullName evidence="3">Cohesin domain-containing protein</fullName>
    </recommendedName>
</protein>
<dbReference type="Proteomes" id="UP000178851">
    <property type="component" value="Unassembled WGS sequence"/>
</dbReference>
<evidence type="ECO:0008006" key="3">
    <source>
        <dbReference type="Google" id="ProtNLM"/>
    </source>
</evidence>
<dbReference type="EMBL" id="MGGI01000016">
    <property type="protein sequence ID" value="OGM26167.1"/>
    <property type="molecule type" value="Genomic_DNA"/>
</dbReference>
<organism evidence="1 2">
    <name type="scientific">Candidatus Woesebacteria bacterium RIFCSPHIGHO2_01_FULL_39_28</name>
    <dbReference type="NCBI Taxonomy" id="1802496"/>
    <lineage>
        <taxon>Bacteria</taxon>
        <taxon>Candidatus Woeseibacteriota</taxon>
    </lineage>
</organism>